<gene>
    <name evidence="2" type="ORF">AAFF_G00414910</name>
</gene>
<dbReference type="AlphaFoldDB" id="A0AAD7SB68"/>
<organism evidence="2 3">
    <name type="scientific">Aldrovandia affinis</name>
    <dbReference type="NCBI Taxonomy" id="143900"/>
    <lineage>
        <taxon>Eukaryota</taxon>
        <taxon>Metazoa</taxon>
        <taxon>Chordata</taxon>
        <taxon>Craniata</taxon>
        <taxon>Vertebrata</taxon>
        <taxon>Euteleostomi</taxon>
        <taxon>Actinopterygii</taxon>
        <taxon>Neopterygii</taxon>
        <taxon>Teleostei</taxon>
        <taxon>Notacanthiformes</taxon>
        <taxon>Halosauridae</taxon>
        <taxon>Aldrovandia</taxon>
    </lineage>
</organism>
<comment type="caution">
    <text evidence="2">The sequence shown here is derived from an EMBL/GenBank/DDBJ whole genome shotgun (WGS) entry which is preliminary data.</text>
</comment>
<evidence type="ECO:0000313" key="3">
    <source>
        <dbReference type="Proteomes" id="UP001221898"/>
    </source>
</evidence>
<dbReference type="EMBL" id="JAINUG010000085">
    <property type="protein sequence ID" value="KAJ8399112.1"/>
    <property type="molecule type" value="Genomic_DNA"/>
</dbReference>
<keyword evidence="3" id="KW-1185">Reference proteome</keyword>
<accession>A0AAD7SB68</accession>
<feature type="region of interest" description="Disordered" evidence="1">
    <location>
        <begin position="1"/>
        <end position="27"/>
    </location>
</feature>
<feature type="region of interest" description="Disordered" evidence="1">
    <location>
        <begin position="85"/>
        <end position="118"/>
    </location>
</feature>
<name>A0AAD7SB68_9TELE</name>
<proteinExistence type="predicted"/>
<dbReference type="Proteomes" id="UP001221898">
    <property type="component" value="Unassembled WGS sequence"/>
</dbReference>
<sequence length="118" mass="12866">MSDNLGRGTPIGGGSQTEGRHPRCADSGQIVPAVSASCLSCHHRMEFGEKSHEHSALSAVCVSAAPQWRLCLRRQVGALTWVQPPRRMPAAENRSGGLRRTPERELRYGGRRTPPARV</sequence>
<evidence type="ECO:0000256" key="1">
    <source>
        <dbReference type="SAM" id="MobiDB-lite"/>
    </source>
</evidence>
<reference evidence="2" key="1">
    <citation type="journal article" date="2023" name="Science">
        <title>Genome structures resolve the early diversification of teleost fishes.</title>
        <authorList>
            <person name="Parey E."/>
            <person name="Louis A."/>
            <person name="Montfort J."/>
            <person name="Bouchez O."/>
            <person name="Roques C."/>
            <person name="Iampietro C."/>
            <person name="Lluch J."/>
            <person name="Castinel A."/>
            <person name="Donnadieu C."/>
            <person name="Desvignes T."/>
            <person name="Floi Bucao C."/>
            <person name="Jouanno E."/>
            <person name="Wen M."/>
            <person name="Mejri S."/>
            <person name="Dirks R."/>
            <person name="Jansen H."/>
            <person name="Henkel C."/>
            <person name="Chen W.J."/>
            <person name="Zahm M."/>
            <person name="Cabau C."/>
            <person name="Klopp C."/>
            <person name="Thompson A.W."/>
            <person name="Robinson-Rechavi M."/>
            <person name="Braasch I."/>
            <person name="Lecointre G."/>
            <person name="Bobe J."/>
            <person name="Postlethwait J.H."/>
            <person name="Berthelot C."/>
            <person name="Roest Crollius H."/>
            <person name="Guiguen Y."/>
        </authorList>
    </citation>
    <scope>NUCLEOTIDE SEQUENCE</scope>
    <source>
        <strain evidence="2">NC1722</strain>
    </source>
</reference>
<protein>
    <submittedName>
        <fullName evidence="2">Uncharacterized protein</fullName>
    </submittedName>
</protein>
<evidence type="ECO:0000313" key="2">
    <source>
        <dbReference type="EMBL" id="KAJ8399112.1"/>
    </source>
</evidence>